<keyword evidence="2" id="KW-1133">Transmembrane helix</keyword>
<keyword evidence="2" id="KW-0812">Transmembrane</keyword>
<feature type="transmembrane region" description="Helical" evidence="2">
    <location>
        <begin position="249"/>
        <end position="273"/>
    </location>
</feature>
<name>A0AAX4KS13_9TREE</name>
<dbReference type="EMBL" id="CP144090">
    <property type="protein sequence ID" value="WWD08834.1"/>
    <property type="molecule type" value="Genomic_DNA"/>
</dbReference>
<feature type="region of interest" description="Disordered" evidence="1">
    <location>
        <begin position="133"/>
        <end position="190"/>
    </location>
</feature>
<dbReference type="Proteomes" id="UP001358614">
    <property type="component" value="Chromosome 2"/>
</dbReference>
<evidence type="ECO:0000256" key="2">
    <source>
        <dbReference type="SAM" id="Phobius"/>
    </source>
</evidence>
<gene>
    <name evidence="3" type="ORF">V865_006948</name>
</gene>
<protein>
    <recommendedName>
        <fullName evidence="5">Mid2 domain-containing protein</fullName>
    </recommendedName>
</protein>
<organism evidence="3 4">
    <name type="scientific">Kwoniella europaea PYCC6329</name>
    <dbReference type="NCBI Taxonomy" id="1423913"/>
    <lineage>
        <taxon>Eukaryota</taxon>
        <taxon>Fungi</taxon>
        <taxon>Dikarya</taxon>
        <taxon>Basidiomycota</taxon>
        <taxon>Agaricomycotina</taxon>
        <taxon>Tremellomycetes</taxon>
        <taxon>Tremellales</taxon>
        <taxon>Cryptococcaceae</taxon>
        <taxon>Kwoniella</taxon>
    </lineage>
</organism>
<reference evidence="3 4" key="1">
    <citation type="submission" date="2024-01" db="EMBL/GenBank/DDBJ databases">
        <title>Comparative genomics of Cryptococcus and Kwoniella reveals pathogenesis evolution and contrasting modes of karyotype evolution via chromosome fusion or intercentromeric recombination.</title>
        <authorList>
            <person name="Coelho M.A."/>
            <person name="David-Palma M."/>
            <person name="Shea T."/>
            <person name="Bowers K."/>
            <person name="McGinley-Smith S."/>
            <person name="Mohammad A.W."/>
            <person name="Gnirke A."/>
            <person name="Yurkov A.M."/>
            <person name="Nowrousian M."/>
            <person name="Sun S."/>
            <person name="Cuomo C.A."/>
            <person name="Heitman J."/>
        </authorList>
    </citation>
    <scope>NUCLEOTIDE SEQUENCE [LARGE SCALE GENOMIC DNA]</scope>
    <source>
        <strain evidence="3 4">PYCC6329</strain>
    </source>
</reference>
<sequence length="303" mass="31247">MVPFRSRQNRKAKYQKRQDGPAEEQATKTISVQTQTVEIDAGGNLPTPSSILDDPTDGAGQLKLAMMWETTSEFDTEIGKMTEKCLIPADDPSQRFCETLLNGEIFGGAIGDGTSTSSSSSASAVSSTLSAETIDQSASATATSTATATEGGITSYSETSSSETVLTPTDIPPTTLSEFPSSTTSSTVVEATDSASITDVALSSGSAESSIPTINFTVQPATSSSSDAAVAAASEAADTVSIPGQQLQVLPIGLGVLGGLAGIAILVVLYVTYQRRKLKKQFRSRKLAEDAAPMGMGKSYGSA</sequence>
<dbReference type="AlphaFoldDB" id="A0AAX4KS13"/>
<feature type="region of interest" description="Disordered" evidence="1">
    <location>
        <begin position="1"/>
        <end position="30"/>
    </location>
</feature>
<evidence type="ECO:0000313" key="4">
    <source>
        <dbReference type="Proteomes" id="UP001358614"/>
    </source>
</evidence>
<evidence type="ECO:0000313" key="3">
    <source>
        <dbReference type="EMBL" id="WWD08834.1"/>
    </source>
</evidence>
<accession>A0AAX4KS13</accession>
<dbReference type="KEGG" id="ker:91105749"/>
<evidence type="ECO:0000256" key="1">
    <source>
        <dbReference type="SAM" id="MobiDB-lite"/>
    </source>
</evidence>
<dbReference type="RefSeq" id="XP_066086801.1">
    <property type="nucleotide sequence ID" value="XM_066230704.1"/>
</dbReference>
<dbReference type="GeneID" id="91105749"/>
<keyword evidence="2" id="KW-0472">Membrane</keyword>
<proteinExistence type="predicted"/>
<keyword evidence="4" id="KW-1185">Reference proteome</keyword>
<evidence type="ECO:0008006" key="5">
    <source>
        <dbReference type="Google" id="ProtNLM"/>
    </source>
</evidence>